<evidence type="ECO:0008006" key="4">
    <source>
        <dbReference type="Google" id="ProtNLM"/>
    </source>
</evidence>
<gene>
    <name evidence="2" type="ORF">CLIM01_11334</name>
</gene>
<keyword evidence="3" id="KW-1185">Reference proteome</keyword>
<name>A0ABQ9PL97_9PEZI</name>
<evidence type="ECO:0000313" key="2">
    <source>
        <dbReference type="EMBL" id="KAK0371311.1"/>
    </source>
</evidence>
<feature type="region of interest" description="Disordered" evidence="1">
    <location>
        <begin position="107"/>
        <end position="142"/>
    </location>
</feature>
<evidence type="ECO:0000313" key="3">
    <source>
        <dbReference type="Proteomes" id="UP001169217"/>
    </source>
</evidence>
<proteinExistence type="predicted"/>
<feature type="region of interest" description="Disordered" evidence="1">
    <location>
        <begin position="37"/>
        <end position="71"/>
    </location>
</feature>
<accession>A0ABQ9PL97</accession>
<organism evidence="2 3">
    <name type="scientific">Colletotrichum limetticola</name>
    <dbReference type="NCBI Taxonomy" id="1209924"/>
    <lineage>
        <taxon>Eukaryota</taxon>
        <taxon>Fungi</taxon>
        <taxon>Dikarya</taxon>
        <taxon>Ascomycota</taxon>
        <taxon>Pezizomycotina</taxon>
        <taxon>Sordariomycetes</taxon>
        <taxon>Hypocreomycetidae</taxon>
        <taxon>Glomerellales</taxon>
        <taxon>Glomerellaceae</taxon>
        <taxon>Colletotrichum</taxon>
        <taxon>Colletotrichum acutatum species complex</taxon>
    </lineage>
</organism>
<feature type="compositionally biased region" description="Basic and acidic residues" evidence="1">
    <location>
        <begin position="44"/>
        <end position="53"/>
    </location>
</feature>
<dbReference type="EMBL" id="JARUPT010000456">
    <property type="protein sequence ID" value="KAK0371311.1"/>
    <property type="molecule type" value="Genomic_DNA"/>
</dbReference>
<evidence type="ECO:0000256" key="1">
    <source>
        <dbReference type="SAM" id="MobiDB-lite"/>
    </source>
</evidence>
<dbReference type="Proteomes" id="UP001169217">
    <property type="component" value="Unassembled WGS sequence"/>
</dbReference>
<reference evidence="2" key="1">
    <citation type="submission" date="2023-04" db="EMBL/GenBank/DDBJ databases">
        <title>Colletotrichum limetticola genome sequence.</title>
        <authorList>
            <person name="Baroncelli R."/>
        </authorList>
    </citation>
    <scope>NUCLEOTIDE SEQUENCE</scope>
    <source>
        <strain evidence="2">KLA-Anderson</strain>
    </source>
</reference>
<sequence length="551" mass="60567">MAVDGGSSSVGQLAVFTRGQRERMPIQHQLLSALKLRPLQKHSRLPDRQKPADDQLAGGQSMLRGSSSGGVRALQDSQRHILFRCTIGYESCSLLVTLVHGINPHAPHTPATPDMPGSQANMSPYQPQQQKSRGSCQQTGWYPHPVQASRPRLMLPLTTMAFSSRRSTAPFPTSAHVLPALCPVTADGIMPEPGENYPYCQGGVMLNGIDEVKRPIYAVGSQRRRGILSSALDCPVVTVAGTCNSKSTCDPVKNVGGKLPCPYCNTTYIRKSHLKLYLLRHTCALCGKTFSLTNPPDSQIIRRRRPVCVVVHLSRPQIHAEKKAARRRAALSQNHGLNHSHDPGIMPADGTAQLFGVILASDGLRNHAHHQRQSLLSICSDRLDDGGYQDGRHLTDSAIDVSGQVGKMQKYNMPVQDETFSQGGPDVDQQTGLDGIQFCHVHQSYEIRIRLPPISVESIRGPCGQLNYRESLLYLIWKVLAAASLDDLIVFGSASQHHEEACETSSATEKYIQYLKHFDVFTGMSSIPYTAPDQLHLLYDYAMDVYPKAQS</sequence>
<feature type="compositionally biased region" description="Polar residues" evidence="1">
    <location>
        <begin position="118"/>
        <end position="140"/>
    </location>
</feature>
<protein>
    <recommendedName>
        <fullName evidence="4">C2H2-type domain-containing protein</fullName>
    </recommendedName>
</protein>
<comment type="caution">
    <text evidence="2">The sequence shown here is derived from an EMBL/GenBank/DDBJ whole genome shotgun (WGS) entry which is preliminary data.</text>
</comment>